<reference evidence="2" key="1">
    <citation type="journal article" date="2008" name="BMC Genomics">
        <title>A conifer genomics resource of 200,000 spruce (Picea spp.) ESTs and 6,464 high-quality, sequence-finished full-length cDNAs for Sitka spruce (Picea sitchensis).</title>
        <authorList>
            <person name="Ralph S.G."/>
            <person name="Chun H.J."/>
            <person name="Kolosova N."/>
            <person name="Cooper D."/>
            <person name="Oddy C."/>
            <person name="Ritland C.E."/>
            <person name="Kirkpatrick R."/>
            <person name="Moore R."/>
            <person name="Barber S."/>
            <person name="Holt R.A."/>
            <person name="Jones S.J."/>
            <person name="Marra M.A."/>
            <person name="Douglas C.J."/>
            <person name="Ritland K."/>
            <person name="Bohlmann J."/>
        </authorList>
    </citation>
    <scope>NUCLEOTIDE SEQUENCE</scope>
    <source>
        <tissue evidence="2">Bark</tissue>
    </source>
</reference>
<organism evidence="2">
    <name type="scientific">Picea sitchensis</name>
    <name type="common">Sitka spruce</name>
    <name type="synonym">Pinus sitchensis</name>
    <dbReference type="NCBI Taxonomy" id="3332"/>
    <lineage>
        <taxon>Eukaryota</taxon>
        <taxon>Viridiplantae</taxon>
        <taxon>Streptophyta</taxon>
        <taxon>Embryophyta</taxon>
        <taxon>Tracheophyta</taxon>
        <taxon>Spermatophyta</taxon>
        <taxon>Pinopsida</taxon>
        <taxon>Pinidae</taxon>
        <taxon>Conifers I</taxon>
        <taxon>Pinales</taxon>
        <taxon>Pinaceae</taxon>
        <taxon>Picea</taxon>
    </lineage>
</organism>
<dbReference type="InterPro" id="IPR008999">
    <property type="entry name" value="Actin-crosslinking"/>
</dbReference>
<name>A9NQQ6_PICSI</name>
<protein>
    <recommendedName>
        <fullName evidence="1">DUF569 domain-containing protein</fullName>
    </recommendedName>
</protein>
<dbReference type="Gene3D" id="2.80.10.50">
    <property type="match status" value="1"/>
</dbReference>
<evidence type="ECO:0000259" key="1">
    <source>
        <dbReference type="Pfam" id="PF04601"/>
    </source>
</evidence>
<feature type="domain" description="DUF569" evidence="1">
    <location>
        <begin position="1"/>
        <end position="141"/>
    </location>
</feature>
<dbReference type="PANTHER" id="PTHR31205">
    <property type="entry name" value="ACTIN CROSS-LINKING PROTEIN (DUF569)"/>
    <property type="match status" value="1"/>
</dbReference>
<evidence type="ECO:0000313" key="2">
    <source>
        <dbReference type="EMBL" id="ABK22967.1"/>
    </source>
</evidence>
<sequence>MEFFQKAKYVRLRSQHGKYLWADDDRQSVSQRRDGAKQNAKWKVEVVEGSSLVRLKSCYDCYLTASSILFLLGTTGRKVLQTIPLEYESFIEWKPIRDGYRAKLKIQNGSYLRANPGLPPWRNSVTHDIPHRTVTRDWILWEVEITEIFIPPSSVMLKPVPSTTKSQPNCDDQLIYCIGDKNGMVEKDNAGSDNIIIKP</sequence>
<dbReference type="SUPFAM" id="SSF50405">
    <property type="entry name" value="Actin-crosslinking proteins"/>
    <property type="match status" value="1"/>
</dbReference>
<dbReference type="PANTHER" id="PTHR31205:SF69">
    <property type="entry name" value="ACTIN CROSS-LINKING PROTEIN (DUF569)"/>
    <property type="match status" value="1"/>
</dbReference>
<dbReference type="AlphaFoldDB" id="A9NQQ6"/>
<dbReference type="Pfam" id="PF04601">
    <property type="entry name" value="DUF569"/>
    <property type="match status" value="1"/>
</dbReference>
<accession>A9NQQ6</accession>
<dbReference type="CDD" id="cd23340">
    <property type="entry name" value="beta-trefoil_FSCN_ACP-like"/>
    <property type="match status" value="1"/>
</dbReference>
<dbReference type="OMA" id="FIEWKPI"/>
<proteinExistence type="evidence at transcript level"/>
<dbReference type="InterPro" id="IPR007679">
    <property type="entry name" value="DUF569"/>
</dbReference>
<dbReference type="EMBL" id="EF083631">
    <property type="protein sequence ID" value="ABK22967.1"/>
    <property type="molecule type" value="mRNA"/>
</dbReference>